<evidence type="ECO:0000313" key="3">
    <source>
        <dbReference type="WBParaSite" id="NBR_0000658801-mRNA-1"/>
    </source>
</evidence>
<gene>
    <name evidence="1" type="ORF">NBR_LOCUS6589</name>
</gene>
<reference evidence="3" key="1">
    <citation type="submission" date="2017-02" db="UniProtKB">
        <authorList>
            <consortium name="WormBaseParasite"/>
        </authorList>
    </citation>
    <scope>IDENTIFICATION</scope>
</reference>
<protein>
    <submittedName>
        <fullName evidence="3">Transposase</fullName>
    </submittedName>
</protein>
<dbReference type="EMBL" id="UYSL01019812">
    <property type="protein sequence ID" value="VDL70178.1"/>
    <property type="molecule type" value="Genomic_DNA"/>
</dbReference>
<organism evidence="3">
    <name type="scientific">Nippostrongylus brasiliensis</name>
    <name type="common">Rat hookworm</name>
    <dbReference type="NCBI Taxonomy" id="27835"/>
    <lineage>
        <taxon>Eukaryota</taxon>
        <taxon>Metazoa</taxon>
        <taxon>Ecdysozoa</taxon>
        <taxon>Nematoda</taxon>
        <taxon>Chromadorea</taxon>
        <taxon>Rhabditida</taxon>
        <taxon>Rhabditina</taxon>
        <taxon>Rhabditomorpha</taxon>
        <taxon>Strongyloidea</taxon>
        <taxon>Heligmosomidae</taxon>
        <taxon>Nippostrongylus</taxon>
    </lineage>
</organism>
<proteinExistence type="predicted"/>
<accession>A0A0N4XV08</accession>
<evidence type="ECO:0000313" key="1">
    <source>
        <dbReference type="EMBL" id="VDL70178.1"/>
    </source>
</evidence>
<dbReference type="Proteomes" id="UP000271162">
    <property type="component" value="Unassembled WGS sequence"/>
</dbReference>
<name>A0A0N4XV08_NIPBR</name>
<keyword evidence="2" id="KW-1185">Reference proteome</keyword>
<dbReference type="WBParaSite" id="NBR_0000658801-mRNA-1">
    <property type="protein sequence ID" value="NBR_0000658801-mRNA-1"/>
    <property type="gene ID" value="NBR_0000658801"/>
</dbReference>
<dbReference type="AlphaFoldDB" id="A0A0N4XV08"/>
<reference evidence="1 2" key="2">
    <citation type="submission" date="2018-11" db="EMBL/GenBank/DDBJ databases">
        <authorList>
            <consortium name="Pathogen Informatics"/>
        </authorList>
    </citation>
    <scope>NUCLEOTIDE SEQUENCE [LARGE SCALE GENOMIC DNA]</scope>
</reference>
<sequence>MNDRVCYDFDIVCKALQFLDVECYPVAFYRLGRPASGGRRLLKVVPAEFQVSADCS</sequence>
<evidence type="ECO:0000313" key="2">
    <source>
        <dbReference type="Proteomes" id="UP000271162"/>
    </source>
</evidence>